<sequence>MDDQSRPGAVRPGAERPLRADARRNRARVLEVANAVFAAEGLSVPVHEIARRAGVGTGTVSRHFPTKEALFAAVLADRLERYVARADELAAADDPGAAFFDYFAFLVEEGALDRGLTDALVGSGFDKSTLAGEGRDVMGALGRLLSRAQAAGAVRGDVGLPEVQALLVGCLSGRGGQEGAEAGRRMVAVVRDGLRAGG</sequence>
<dbReference type="PANTHER" id="PTHR30055:SF234">
    <property type="entry name" value="HTH-TYPE TRANSCRIPTIONAL REGULATOR BETI"/>
    <property type="match status" value="1"/>
</dbReference>
<dbReference type="Pfam" id="PF00440">
    <property type="entry name" value="TetR_N"/>
    <property type="match status" value="1"/>
</dbReference>
<dbReference type="InterPro" id="IPR036271">
    <property type="entry name" value="Tet_transcr_reg_TetR-rel_C_sf"/>
</dbReference>
<keyword evidence="2 4" id="KW-0238">DNA-binding</keyword>
<dbReference type="Pfam" id="PF21597">
    <property type="entry name" value="TetR_C_43"/>
    <property type="match status" value="1"/>
</dbReference>
<gene>
    <name evidence="6" type="ORF">LG943_26525</name>
</gene>
<dbReference type="PANTHER" id="PTHR30055">
    <property type="entry name" value="HTH-TYPE TRANSCRIPTIONAL REGULATOR RUTR"/>
    <property type="match status" value="1"/>
</dbReference>
<dbReference type="InterPro" id="IPR049445">
    <property type="entry name" value="TetR_SbtR-like_C"/>
</dbReference>
<accession>A0A9X3SS88</accession>
<evidence type="ECO:0000256" key="2">
    <source>
        <dbReference type="ARBA" id="ARBA00023125"/>
    </source>
</evidence>
<keyword evidence="7" id="KW-1185">Reference proteome</keyword>
<dbReference type="SUPFAM" id="SSF48498">
    <property type="entry name" value="Tetracyclin repressor-like, C-terminal domain"/>
    <property type="match status" value="1"/>
</dbReference>
<dbReference type="Proteomes" id="UP001140076">
    <property type="component" value="Unassembled WGS sequence"/>
</dbReference>
<dbReference type="GO" id="GO:0003700">
    <property type="term" value="F:DNA-binding transcription factor activity"/>
    <property type="evidence" value="ECO:0007669"/>
    <property type="project" value="TreeGrafter"/>
</dbReference>
<dbReference type="AlphaFoldDB" id="A0A9X3SS88"/>
<evidence type="ECO:0000313" key="6">
    <source>
        <dbReference type="EMBL" id="MDA0567851.1"/>
    </source>
</evidence>
<dbReference type="InterPro" id="IPR050109">
    <property type="entry name" value="HTH-type_TetR-like_transc_reg"/>
</dbReference>
<name>A0A9X3SS88_9ACTN</name>
<dbReference type="InterPro" id="IPR009057">
    <property type="entry name" value="Homeodomain-like_sf"/>
</dbReference>
<feature type="domain" description="HTH tetR-type" evidence="5">
    <location>
        <begin position="23"/>
        <end position="82"/>
    </location>
</feature>
<dbReference type="InterPro" id="IPR001647">
    <property type="entry name" value="HTH_TetR"/>
</dbReference>
<dbReference type="PRINTS" id="PR00455">
    <property type="entry name" value="HTHTETR"/>
</dbReference>
<keyword evidence="3" id="KW-0804">Transcription</keyword>
<dbReference type="SUPFAM" id="SSF46689">
    <property type="entry name" value="Homeodomain-like"/>
    <property type="match status" value="1"/>
</dbReference>
<dbReference type="EMBL" id="JAJAQC010000082">
    <property type="protein sequence ID" value="MDA0567851.1"/>
    <property type="molecule type" value="Genomic_DNA"/>
</dbReference>
<evidence type="ECO:0000313" key="7">
    <source>
        <dbReference type="Proteomes" id="UP001140076"/>
    </source>
</evidence>
<evidence type="ECO:0000256" key="1">
    <source>
        <dbReference type="ARBA" id="ARBA00023015"/>
    </source>
</evidence>
<dbReference type="RefSeq" id="WP_270075084.1">
    <property type="nucleotide sequence ID" value="NZ_JAJAQC010000082.1"/>
</dbReference>
<evidence type="ECO:0000256" key="3">
    <source>
        <dbReference type="ARBA" id="ARBA00023163"/>
    </source>
</evidence>
<reference evidence="6" key="1">
    <citation type="submission" date="2021-10" db="EMBL/GenBank/DDBJ databases">
        <title>Streptomonospora sp. nov., isolated from mangrove soil.</title>
        <authorList>
            <person name="Chen X."/>
            <person name="Ge X."/>
            <person name="Liu W."/>
        </authorList>
    </citation>
    <scope>NUCLEOTIDE SEQUENCE</scope>
    <source>
        <strain evidence="6">S1-112</strain>
    </source>
</reference>
<organism evidence="6 7">
    <name type="scientific">Streptomonospora mangrovi</name>
    <dbReference type="NCBI Taxonomy" id="2883123"/>
    <lineage>
        <taxon>Bacteria</taxon>
        <taxon>Bacillati</taxon>
        <taxon>Actinomycetota</taxon>
        <taxon>Actinomycetes</taxon>
        <taxon>Streptosporangiales</taxon>
        <taxon>Nocardiopsidaceae</taxon>
        <taxon>Streptomonospora</taxon>
    </lineage>
</organism>
<protein>
    <submittedName>
        <fullName evidence="6">TetR/AcrR family transcriptional regulator helix-turn-helix transcriptional regulator</fullName>
    </submittedName>
</protein>
<evidence type="ECO:0000256" key="4">
    <source>
        <dbReference type="PROSITE-ProRule" id="PRU00335"/>
    </source>
</evidence>
<dbReference type="GO" id="GO:0000976">
    <property type="term" value="F:transcription cis-regulatory region binding"/>
    <property type="evidence" value="ECO:0007669"/>
    <property type="project" value="TreeGrafter"/>
</dbReference>
<proteinExistence type="predicted"/>
<feature type="DNA-binding region" description="H-T-H motif" evidence="4">
    <location>
        <begin position="45"/>
        <end position="64"/>
    </location>
</feature>
<keyword evidence="1" id="KW-0805">Transcription regulation</keyword>
<comment type="caution">
    <text evidence="6">The sequence shown here is derived from an EMBL/GenBank/DDBJ whole genome shotgun (WGS) entry which is preliminary data.</text>
</comment>
<dbReference type="Gene3D" id="1.10.357.10">
    <property type="entry name" value="Tetracycline Repressor, domain 2"/>
    <property type="match status" value="1"/>
</dbReference>
<dbReference type="PROSITE" id="PS50977">
    <property type="entry name" value="HTH_TETR_2"/>
    <property type="match status" value="1"/>
</dbReference>
<evidence type="ECO:0000259" key="5">
    <source>
        <dbReference type="PROSITE" id="PS50977"/>
    </source>
</evidence>